<feature type="transmembrane region" description="Helical" evidence="6">
    <location>
        <begin position="150"/>
        <end position="171"/>
    </location>
</feature>
<reference evidence="7 8" key="1">
    <citation type="journal article" date="2020" name="Biotechnol. Biofuels">
        <title>New insights from the biogas microbiome by comprehensive genome-resolved metagenomics of nearly 1600 species originating from multiple anaerobic digesters.</title>
        <authorList>
            <person name="Campanaro S."/>
            <person name="Treu L."/>
            <person name="Rodriguez-R L.M."/>
            <person name="Kovalovszki A."/>
            <person name="Ziels R.M."/>
            <person name="Maus I."/>
            <person name="Zhu X."/>
            <person name="Kougias P.G."/>
            <person name="Basile A."/>
            <person name="Luo G."/>
            <person name="Schluter A."/>
            <person name="Konstantinidis K.T."/>
            <person name="Angelidaki I."/>
        </authorList>
    </citation>
    <scope>NUCLEOTIDE SEQUENCE [LARGE SCALE GENOMIC DNA]</scope>
    <source>
        <strain evidence="7">AS06rmzACSIP_235</strain>
    </source>
</reference>
<accession>A0A847HAP7</accession>
<dbReference type="EMBL" id="JAAYYP010000208">
    <property type="protein sequence ID" value="NLF90911.1"/>
    <property type="molecule type" value="Genomic_DNA"/>
</dbReference>
<organism evidence="7 8">
    <name type="scientific">Corynebacterium marinum</name>
    <dbReference type="NCBI Taxonomy" id="349751"/>
    <lineage>
        <taxon>Bacteria</taxon>
        <taxon>Bacillati</taxon>
        <taxon>Actinomycetota</taxon>
        <taxon>Actinomycetes</taxon>
        <taxon>Mycobacteriales</taxon>
        <taxon>Corynebacteriaceae</taxon>
        <taxon>Corynebacterium</taxon>
    </lineage>
</organism>
<protein>
    <submittedName>
        <fullName evidence="7">UPF0104 family protein</fullName>
    </submittedName>
</protein>
<dbReference type="Pfam" id="PF03706">
    <property type="entry name" value="LPG_synthase_TM"/>
    <property type="match status" value="1"/>
</dbReference>
<dbReference type="PANTHER" id="PTHR39087">
    <property type="entry name" value="UPF0104 MEMBRANE PROTEIN MJ1595"/>
    <property type="match status" value="1"/>
</dbReference>
<comment type="caution">
    <text evidence="7">The sequence shown here is derived from an EMBL/GenBank/DDBJ whole genome shotgun (WGS) entry which is preliminary data.</text>
</comment>
<evidence type="ECO:0000313" key="8">
    <source>
        <dbReference type="Proteomes" id="UP000523614"/>
    </source>
</evidence>
<dbReference type="InterPro" id="IPR022791">
    <property type="entry name" value="L-PG_synthase/AglD"/>
</dbReference>
<dbReference type="AlphaFoldDB" id="A0A847HAP7"/>
<proteinExistence type="predicted"/>
<keyword evidence="3 6" id="KW-0812">Transmembrane</keyword>
<evidence type="ECO:0000256" key="6">
    <source>
        <dbReference type="SAM" id="Phobius"/>
    </source>
</evidence>
<feature type="transmembrane region" description="Helical" evidence="6">
    <location>
        <begin position="119"/>
        <end position="144"/>
    </location>
</feature>
<comment type="subcellular location">
    <subcellularLocation>
        <location evidence="1">Cell membrane</location>
        <topology evidence="1">Multi-pass membrane protein</topology>
    </subcellularLocation>
</comment>
<evidence type="ECO:0000256" key="5">
    <source>
        <dbReference type="ARBA" id="ARBA00023136"/>
    </source>
</evidence>
<evidence type="ECO:0000256" key="2">
    <source>
        <dbReference type="ARBA" id="ARBA00022475"/>
    </source>
</evidence>
<name>A0A847HAP7_9CORY</name>
<feature type="transmembrane region" description="Helical" evidence="6">
    <location>
        <begin position="44"/>
        <end position="67"/>
    </location>
</feature>
<sequence>MAANRWVRWLGPLVVLVILVVAFRDQLPFLGDGVRRLRDAQPAGVLLAAAATFVSLFAMAEVMRLLLAAGDVRVSPARTTGLTIASNAWSTSLPGGPAFSAVFTYHVQRSWGASRLLCGWFLVLSSAVSTMWLVLIGAAGVFFLGARVSVWSLLITLLAMTALSWAVYWAANHPAQLERWIRAAMPALNRFLRRPRDAGIDSAVSQIHQFDTVHLGGGRFLTVAGWSLLNRLADAFTLYACVWAVTGTAPGLETAPDQTTVMGVLLAYTTAKLAGSTQVTPGGVGTVDAVIIATLVAVGMTAVDATGAALVYRLISFALATTVGWVIYFLAYAGRDTHDRAIELDA</sequence>
<evidence type="ECO:0000256" key="4">
    <source>
        <dbReference type="ARBA" id="ARBA00022989"/>
    </source>
</evidence>
<feature type="transmembrane region" description="Helical" evidence="6">
    <location>
        <begin position="6"/>
        <end position="23"/>
    </location>
</feature>
<evidence type="ECO:0000313" key="7">
    <source>
        <dbReference type="EMBL" id="NLF90911.1"/>
    </source>
</evidence>
<keyword evidence="4 6" id="KW-1133">Transmembrane helix</keyword>
<keyword evidence="2" id="KW-1003">Cell membrane</keyword>
<evidence type="ECO:0000256" key="1">
    <source>
        <dbReference type="ARBA" id="ARBA00004651"/>
    </source>
</evidence>
<evidence type="ECO:0000256" key="3">
    <source>
        <dbReference type="ARBA" id="ARBA00022692"/>
    </source>
</evidence>
<feature type="transmembrane region" description="Helical" evidence="6">
    <location>
        <begin position="309"/>
        <end position="331"/>
    </location>
</feature>
<feature type="transmembrane region" description="Helical" evidence="6">
    <location>
        <begin position="87"/>
        <end position="107"/>
    </location>
</feature>
<dbReference type="GO" id="GO:0005886">
    <property type="term" value="C:plasma membrane"/>
    <property type="evidence" value="ECO:0007669"/>
    <property type="project" value="UniProtKB-SubCell"/>
</dbReference>
<dbReference type="PANTHER" id="PTHR39087:SF2">
    <property type="entry name" value="UPF0104 MEMBRANE PROTEIN MJ1595"/>
    <property type="match status" value="1"/>
</dbReference>
<feature type="transmembrane region" description="Helical" evidence="6">
    <location>
        <begin position="282"/>
        <end position="303"/>
    </location>
</feature>
<dbReference type="Proteomes" id="UP000523614">
    <property type="component" value="Unassembled WGS sequence"/>
</dbReference>
<gene>
    <name evidence="7" type="ORF">GX570_06150</name>
</gene>
<keyword evidence="5 6" id="KW-0472">Membrane</keyword>